<dbReference type="EMBL" id="CM046131">
    <property type="protein sequence ID" value="KAI8431024.1"/>
    <property type="molecule type" value="Genomic_DNA"/>
</dbReference>
<dbReference type="Proteomes" id="UP001064048">
    <property type="component" value="Chromosome Z"/>
</dbReference>
<evidence type="ECO:0000313" key="1">
    <source>
        <dbReference type="EMBL" id="KAI8431024.1"/>
    </source>
</evidence>
<protein>
    <submittedName>
        <fullName evidence="1">Uncharacterized protein</fullName>
    </submittedName>
</protein>
<comment type="caution">
    <text evidence="1">The sequence shown here is derived from an EMBL/GenBank/DDBJ whole genome shotgun (WGS) entry which is preliminary data.</text>
</comment>
<evidence type="ECO:0000313" key="2">
    <source>
        <dbReference type="Proteomes" id="UP001064048"/>
    </source>
</evidence>
<name>A0ACC0K3S9_CHOFU</name>
<sequence>MQEIALVYGVGMIGIYDLGTMSPFTMPDNTVVIFTVVYTSIALMRSMINLMGAFRAKKKYGPPDPEDRQQRRNYNVHIYHRKCLHNCMILDEDVTCNHLPLMHTEKARTSVGSSETSLTHLYEADPKRQPSSVINLDISTLD</sequence>
<accession>A0ACC0K3S9</accession>
<gene>
    <name evidence="1" type="ORF">MSG28_001102</name>
</gene>
<proteinExistence type="predicted"/>
<reference evidence="1 2" key="1">
    <citation type="journal article" date="2022" name="Genome Biol. Evol.">
        <title>The Spruce Budworm Genome: Reconstructing the Evolutionary History of Antifreeze Proteins.</title>
        <authorList>
            <person name="Beliveau C."/>
            <person name="Gagne P."/>
            <person name="Picq S."/>
            <person name="Vernygora O."/>
            <person name="Keeling C.I."/>
            <person name="Pinkney K."/>
            <person name="Doucet D."/>
            <person name="Wen F."/>
            <person name="Johnston J.S."/>
            <person name="Maaroufi H."/>
            <person name="Boyle B."/>
            <person name="Laroche J."/>
            <person name="Dewar K."/>
            <person name="Juretic N."/>
            <person name="Blackburn G."/>
            <person name="Nisole A."/>
            <person name="Brunet B."/>
            <person name="Brandao M."/>
            <person name="Lumley L."/>
            <person name="Duan J."/>
            <person name="Quan G."/>
            <person name="Lucarotti C.J."/>
            <person name="Roe A.D."/>
            <person name="Sperling F.A.H."/>
            <person name="Levesque R.C."/>
            <person name="Cusson M."/>
        </authorList>
    </citation>
    <scope>NUCLEOTIDE SEQUENCE [LARGE SCALE GENOMIC DNA]</scope>
    <source>
        <strain evidence="1">Glfc:IPQL:Cfum</strain>
    </source>
</reference>
<keyword evidence="2" id="KW-1185">Reference proteome</keyword>
<organism evidence="1 2">
    <name type="scientific">Choristoneura fumiferana</name>
    <name type="common">Spruce budworm moth</name>
    <name type="synonym">Archips fumiferana</name>
    <dbReference type="NCBI Taxonomy" id="7141"/>
    <lineage>
        <taxon>Eukaryota</taxon>
        <taxon>Metazoa</taxon>
        <taxon>Ecdysozoa</taxon>
        <taxon>Arthropoda</taxon>
        <taxon>Hexapoda</taxon>
        <taxon>Insecta</taxon>
        <taxon>Pterygota</taxon>
        <taxon>Neoptera</taxon>
        <taxon>Endopterygota</taxon>
        <taxon>Lepidoptera</taxon>
        <taxon>Glossata</taxon>
        <taxon>Ditrysia</taxon>
        <taxon>Tortricoidea</taxon>
        <taxon>Tortricidae</taxon>
        <taxon>Tortricinae</taxon>
        <taxon>Choristoneura</taxon>
    </lineage>
</organism>